<dbReference type="Proteomes" id="UP000825935">
    <property type="component" value="Chromosome 7"/>
</dbReference>
<dbReference type="PROSITE" id="PS50089">
    <property type="entry name" value="ZF_RING_2"/>
    <property type="match status" value="1"/>
</dbReference>
<keyword evidence="12" id="KW-1185">Reference proteome</keyword>
<evidence type="ECO:0000256" key="5">
    <source>
        <dbReference type="ARBA" id="ARBA00022771"/>
    </source>
</evidence>
<evidence type="ECO:0000256" key="2">
    <source>
        <dbReference type="ARBA" id="ARBA00012483"/>
    </source>
</evidence>
<keyword evidence="6" id="KW-0833">Ubl conjugation pathway</keyword>
<proteinExistence type="predicted"/>
<comment type="catalytic activity">
    <reaction evidence="1">
        <text>S-ubiquitinyl-[E2 ubiquitin-conjugating enzyme]-L-cysteine + [acceptor protein]-L-lysine = [E2 ubiquitin-conjugating enzyme]-L-cysteine + N(6)-ubiquitinyl-[acceptor protein]-L-lysine.</text>
        <dbReference type="EC" id="2.3.2.27"/>
    </reaction>
</comment>
<gene>
    <name evidence="11" type="ORF">KP509_07G082300</name>
</gene>
<keyword evidence="4" id="KW-0479">Metal-binding</keyword>
<dbReference type="EMBL" id="CM035412">
    <property type="protein sequence ID" value="KAH7433711.1"/>
    <property type="molecule type" value="Genomic_DNA"/>
</dbReference>
<evidence type="ECO:0000259" key="10">
    <source>
        <dbReference type="PROSITE" id="PS50089"/>
    </source>
</evidence>
<accession>A0A8T2UBQ4</accession>
<sequence length="206" mass="22525">MGCVSSCRREEGPGFSISSCRCCCGRCCCCGMLAVVHQVSGKRNTSLHSTSVPQPVALFNITPPVVLFPEVSNTSSGSNAEQISLSSAHTNTDSGRTESPRFDTLGHAGETRLSSPQHVKELDVQKQTEAVSVAKAKSRFGSVESVLILPEDEESCAICLEDYDKENPRIDTVCEHHYHLGCILEWMERSDNCPICDKEVAFYESF</sequence>
<evidence type="ECO:0000256" key="8">
    <source>
        <dbReference type="PROSITE-ProRule" id="PRU00175"/>
    </source>
</evidence>
<feature type="compositionally biased region" description="Polar residues" evidence="9">
    <location>
        <begin position="78"/>
        <end position="94"/>
    </location>
</feature>
<feature type="domain" description="RING-type" evidence="10">
    <location>
        <begin position="156"/>
        <end position="197"/>
    </location>
</feature>
<evidence type="ECO:0000313" key="12">
    <source>
        <dbReference type="Proteomes" id="UP000825935"/>
    </source>
</evidence>
<organism evidence="11 12">
    <name type="scientific">Ceratopteris richardii</name>
    <name type="common">Triangle waterfern</name>
    <dbReference type="NCBI Taxonomy" id="49495"/>
    <lineage>
        <taxon>Eukaryota</taxon>
        <taxon>Viridiplantae</taxon>
        <taxon>Streptophyta</taxon>
        <taxon>Embryophyta</taxon>
        <taxon>Tracheophyta</taxon>
        <taxon>Polypodiopsida</taxon>
        <taxon>Polypodiidae</taxon>
        <taxon>Polypodiales</taxon>
        <taxon>Pteridineae</taxon>
        <taxon>Pteridaceae</taxon>
        <taxon>Parkerioideae</taxon>
        <taxon>Ceratopteris</taxon>
    </lineage>
</organism>
<evidence type="ECO:0000256" key="6">
    <source>
        <dbReference type="ARBA" id="ARBA00022786"/>
    </source>
</evidence>
<dbReference type="AlphaFoldDB" id="A0A8T2UBQ4"/>
<dbReference type="Pfam" id="PF13639">
    <property type="entry name" value="zf-RING_2"/>
    <property type="match status" value="1"/>
</dbReference>
<evidence type="ECO:0000256" key="1">
    <source>
        <dbReference type="ARBA" id="ARBA00000900"/>
    </source>
</evidence>
<dbReference type="GO" id="GO:0061630">
    <property type="term" value="F:ubiquitin protein ligase activity"/>
    <property type="evidence" value="ECO:0007669"/>
    <property type="project" value="UniProtKB-EC"/>
</dbReference>
<dbReference type="PANTHER" id="PTHR46463:SF89">
    <property type="entry name" value="E3 UBIQUITIN-PROTEIN LIGASE RHB1A-RELATED"/>
    <property type="match status" value="1"/>
</dbReference>
<reference evidence="11" key="1">
    <citation type="submission" date="2021-08" db="EMBL/GenBank/DDBJ databases">
        <title>WGS assembly of Ceratopteris richardii.</title>
        <authorList>
            <person name="Marchant D.B."/>
            <person name="Chen G."/>
            <person name="Jenkins J."/>
            <person name="Shu S."/>
            <person name="Leebens-Mack J."/>
            <person name="Grimwood J."/>
            <person name="Schmutz J."/>
            <person name="Soltis P."/>
            <person name="Soltis D."/>
            <person name="Chen Z.-H."/>
        </authorList>
    </citation>
    <scope>NUCLEOTIDE SEQUENCE</scope>
    <source>
        <strain evidence="11">Whitten #5841</strain>
        <tissue evidence="11">Leaf</tissue>
    </source>
</reference>
<protein>
    <recommendedName>
        <fullName evidence="2">RING-type E3 ubiquitin transferase</fullName>
        <ecNumber evidence="2">2.3.2.27</ecNumber>
    </recommendedName>
</protein>
<keyword evidence="3" id="KW-0808">Transferase</keyword>
<dbReference type="InterPro" id="IPR001841">
    <property type="entry name" value="Znf_RING"/>
</dbReference>
<feature type="region of interest" description="Disordered" evidence="9">
    <location>
        <begin position="78"/>
        <end position="110"/>
    </location>
</feature>
<dbReference type="EC" id="2.3.2.27" evidence="2"/>
<dbReference type="InterPro" id="IPR013083">
    <property type="entry name" value="Znf_RING/FYVE/PHD"/>
</dbReference>
<dbReference type="PANTHER" id="PTHR46463">
    <property type="entry name" value="ZINC FINGER, RING/FYVE/PHD-TYPE"/>
    <property type="match status" value="1"/>
</dbReference>
<dbReference type="SMART" id="SM00184">
    <property type="entry name" value="RING"/>
    <property type="match status" value="1"/>
</dbReference>
<keyword evidence="7" id="KW-0862">Zinc</keyword>
<dbReference type="GO" id="GO:0008270">
    <property type="term" value="F:zinc ion binding"/>
    <property type="evidence" value="ECO:0007669"/>
    <property type="project" value="UniProtKB-KW"/>
</dbReference>
<evidence type="ECO:0000256" key="9">
    <source>
        <dbReference type="SAM" id="MobiDB-lite"/>
    </source>
</evidence>
<keyword evidence="5 8" id="KW-0863">Zinc-finger</keyword>
<comment type="caution">
    <text evidence="11">The sequence shown here is derived from an EMBL/GenBank/DDBJ whole genome shotgun (WGS) entry which is preliminary data.</text>
</comment>
<dbReference type="Gene3D" id="3.30.40.10">
    <property type="entry name" value="Zinc/RING finger domain, C3HC4 (zinc finger)"/>
    <property type="match status" value="1"/>
</dbReference>
<name>A0A8T2UBQ4_CERRI</name>
<dbReference type="OrthoDB" id="8062037at2759"/>
<evidence type="ECO:0000256" key="4">
    <source>
        <dbReference type="ARBA" id="ARBA00022723"/>
    </source>
</evidence>
<evidence type="ECO:0000313" key="11">
    <source>
        <dbReference type="EMBL" id="KAH7433711.1"/>
    </source>
</evidence>
<dbReference type="SUPFAM" id="SSF57850">
    <property type="entry name" value="RING/U-box"/>
    <property type="match status" value="1"/>
</dbReference>
<evidence type="ECO:0000256" key="3">
    <source>
        <dbReference type="ARBA" id="ARBA00022679"/>
    </source>
</evidence>
<evidence type="ECO:0000256" key="7">
    <source>
        <dbReference type="ARBA" id="ARBA00022833"/>
    </source>
</evidence>